<feature type="domain" description="DAGKc" evidence="1">
    <location>
        <begin position="3"/>
        <end position="125"/>
    </location>
</feature>
<keyword evidence="2" id="KW-0808">Transferase</keyword>
<dbReference type="Gene3D" id="3.40.50.10330">
    <property type="entry name" value="Probable inorganic polyphosphate/atp-NAD kinase, domain 1"/>
    <property type="match status" value="1"/>
</dbReference>
<dbReference type="Gene3D" id="2.60.200.40">
    <property type="match status" value="1"/>
</dbReference>
<protein>
    <submittedName>
        <fullName evidence="2">NAD(+)/NADH kinase</fullName>
    </submittedName>
</protein>
<organism evidence="2 3">
    <name type="scientific">Candidatus Thiothrix singaporensis</name>
    <dbReference type="NCBI Taxonomy" id="2799669"/>
    <lineage>
        <taxon>Bacteria</taxon>
        <taxon>Pseudomonadati</taxon>
        <taxon>Pseudomonadota</taxon>
        <taxon>Gammaproteobacteria</taxon>
        <taxon>Thiotrichales</taxon>
        <taxon>Thiotrichaceae</taxon>
        <taxon>Thiothrix</taxon>
    </lineage>
</organism>
<dbReference type="InterPro" id="IPR017438">
    <property type="entry name" value="ATP-NAD_kinase_N"/>
</dbReference>
<sequence>METYEQAVPVFINPDSGSASGIIEQLRADQRRAVHALPVARMEEAMRRVIQAGAPRILVAGGDGTIALAVNVLAGTNAALGIIPGGTLNHFAQRMGIPADTQEALELALNGTAQPMDVGRVNDKLFINTSSVGAYVSFVRTRNKLERRMSYHLASVLAGLRRLWRLRSARFSLDGRQIRSPLVFVGVGERELMFPTLGQNRDDGQNGLHLIALRTHNRLETLQLAFNALLRGIDPLSRAKQVEERMLDSLELTYRHRRRHIHVAVDGELLLLDAPLRYQYVCGAVRIIRR</sequence>
<evidence type="ECO:0000259" key="1">
    <source>
        <dbReference type="PROSITE" id="PS50146"/>
    </source>
</evidence>
<proteinExistence type="predicted"/>
<name>A0A7L6ARU6_9GAMM</name>
<dbReference type="SMART" id="SM00046">
    <property type="entry name" value="DAGKc"/>
    <property type="match status" value="1"/>
</dbReference>
<dbReference type="InterPro" id="IPR016064">
    <property type="entry name" value="NAD/diacylglycerol_kinase_sf"/>
</dbReference>
<accession>A0A7L6ARU6</accession>
<gene>
    <name evidence="2" type="ORF">HZT40_08895</name>
</gene>
<dbReference type="SUPFAM" id="SSF111331">
    <property type="entry name" value="NAD kinase/diacylglycerol kinase-like"/>
    <property type="match status" value="1"/>
</dbReference>
<dbReference type="PANTHER" id="PTHR12358:SF54">
    <property type="entry name" value="SPHINGOSINE KINASE RELATED PROTEIN"/>
    <property type="match status" value="1"/>
</dbReference>
<dbReference type="AlphaFoldDB" id="A0A7L6ARU6"/>
<dbReference type="GO" id="GO:0016301">
    <property type="term" value="F:kinase activity"/>
    <property type="evidence" value="ECO:0007669"/>
    <property type="project" value="UniProtKB-KW"/>
</dbReference>
<dbReference type="InterPro" id="IPR001206">
    <property type="entry name" value="Diacylglycerol_kinase_cat_dom"/>
</dbReference>
<reference evidence="2" key="1">
    <citation type="submission" date="2020-06" db="EMBL/GenBank/DDBJ databases">
        <title>Analysis procedures for assessing recovery of high quality, complete, closed genomes from Nanopore long read metagenome sequencing.</title>
        <authorList>
            <person name="Bessarab I."/>
            <person name="Arumugam K."/>
            <person name="Haryono M."/>
            <person name="Liu X."/>
            <person name="Roy S."/>
            <person name="Zuniga-Montanez R.E."/>
            <person name="Qiu G."/>
            <person name="Drautz-Moses D.I."/>
            <person name="Law Y.Y."/>
            <person name="Wuertz S."/>
            <person name="Lauro F.M."/>
            <person name="Huson D.H."/>
            <person name="Williams R.B."/>
        </authorList>
    </citation>
    <scope>NUCLEOTIDE SEQUENCE [LARGE SCALE GENOMIC DNA]</scope>
    <source>
        <strain evidence="2">SSD2</strain>
    </source>
</reference>
<keyword evidence="3" id="KW-1185">Reference proteome</keyword>
<dbReference type="Pfam" id="PF00781">
    <property type="entry name" value="DAGK_cat"/>
    <property type="match status" value="1"/>
</dbReference>
<dbReference type="KEGG" id="this:HZT40_08895"/>
<evidence type="ECO:0000313" key="2">
    <source>
        <dbReference type="EMBL" id="QLQ31687.1"/>
    </source>
</evidence>
<evidence type="ECO:0000313" key="3">
    <source>
        <dbReference type="Proteomes" id="UP000510621"/>
    </source>
</evidence>
<dbReference type="PROSITE" id="PS50146">
    <property type="entry name" value="DAGK"/>
    <property type="match status" value="1"/>
</dbReference>
<dbReference type="InterPro" id="IPR050187">
    <property type="entry name" value="Lipid_Phosphate_FormReg"/>
</dbReference>
<dbReference type="EMBL" id="CP059265">
    <property type="protein sequence ID" value="QLQ31687.1"/>
    <property type="molecule type" value="Genomic_DNA"/>
</dbReference>
<dbReference type="Proteomes" id="UP000510621">
    <property type="component" value="Chromosome"/>
</dbReference>
<dbReference type="PANTHER" id="PTHR12358">
    <property type="entry name" value="SPHINGOSINE KINASE"/>
    <property type="match status" value="1"/>
</dbReference>
<keyword evidence="2" id="KW-0418">Kinase</keyword>